<dbReference type="EMBL" id="JBDPZC010000001">
    <property type="protein sequence ID" value="MEO3712159.1"/>
    <property type="molecule type" value="Genomic_DNA"/>
</dbReference>
<keyword evidence="2" id="KW-1185">Reference proteome</keyword>
<evidence type="ECO:0000313" key="2">
    <source>
        <dbReference type="Proteomes" id="UP001462640"/>
    </source>
</evidence>
<sequence length="251" mass="26880">MFKSLIARISGRQRQAPAKPSQPPLDPASQALRLMIEEQRKTDPLIGAQLGGREVFQRLLKGMNDERGVHFESPLCALGALAGYACQAQLRAQAQAKGLPETAALMTVTAANGRHYFFGDALNQALAESKHSVWSLAAGAAQHHGCTRLPDISALFTHVSQTVGTEAFGIPRFPDGHNAGDLPVNYVKALWPALLPVVTLYCKEPSEWPLLFGAALQQALDAGQQVLSLELALQIIMEAAVPMSKVDLAAA</sequence>
<dbReference type="RefSeq" id="WP_347606935.1">
    <property type="nucleotide sequence ID" value="NZ_JBDPZC010000001.1"/>
</dbReference>
<accession>A0ABV0GAS2</accession>
<reference evidence="1 2" key="1">
    <citation type="submission" date="2024-05" db="EMBL/GenBank/DDBJ databases">
        <title>Roseateles sp. 2.12 16S ribosomal RNA gene Genome sequencing and assembly.</title>
        <authorList>
            <person name="Woo H."/>
        </authorList>
    </citation>
    <scope>NUCLEOTIDE SEQUENCE [LARGE SCALE GENOMIC DNA]</scope>
    <source>
        <strain evidence="1 2">2.12</strain>
    </source>
</reference>
<evidence type="ECO:0008006" key="3">
    <source>
        <dbReference type="Google" id="ProtNLM"/>
    </source>
</evidence>
<organism evidence="1 2">
    <name type="scientific">Roseateles flavus</name>
    <dbReference type="NCBI Taxonomy" id="3149041"/>
    <lineage>
        <taxon>Bacteria</taxon>
        <taxon>Pseudomonadati</taxon>
        <taxon>Pseudomonadota</taxon>
        <taxon>Betaproteobacteria</taxon>
        <taxon>Burkholderiales</taxon>
        <taxon>Sphaerotilaceae</taxon>
        <taxon>Roseateles</taxon>
    </lineage>
</organism>
<evidence type="ECO:0000313" key="1">
    <source>
        <dbReference type="EMBL" id="MEO3712159.1"/>
    </source>
</evidence>
<comment type="caution">
    <text evidence="1">The sequence shown here is derived from an EMBL/GenBank/DDBJ whole genome shotgun (WGS) entry which is preliminary data.</text>
</comment>
<proteinExistence type="predicted"/>
<gene>
    <name evidence="1" type="ORF">ABDJ40_05175</name>
</gene>
<protein>
    <recommendedName>
        <fullName evidence="3">DUF3726 domain-containing protein</fullName>
    </recommendedName>
</protein>
<name>A0ABV0GAS2_9BURK</name>
<dbReference type="Proteomes" id="UP001462640">
    <property type="component" value="Unassembled WGS sequence"/>
</dbReference>